<feature type="region of interest" description="Disordered" evidence="1">
    <location>
        <begin position="54"/>
        <end position="73"/>
    </location>
</feature>
<name>A0A4V3A9V0_9PROT</name>
<evidence type="ECO:0000313" key="3">
    <source>
        <dbReference type="Proteomes" id="UP000295096"/>
    </source>
</evidence>
<feature type="compositionally biased region" description="Polar residues" evidence="1">
    <location>
        <begin position="58"/>
        <end position="73"/>
    </location>
</feature>
<accession>A0A4V3A9V0</accession>
<dbReference type="RefSeq" id="WP_133290604.1">
    <property type="nucleotide sequence ID" value="NZ_SMSJ01000034.1"/>
</dbReference>
<dbReference type="AlphaFoldDB" id="A0A4V3A9V0"/>
<evidence type="ECO:0000256" key="1">
    <source>
        <dbReference type="SAM" id="MobiDB-lite"/>
    </source>
</evidence>
<keyword evidence="3" id="KW-1185">Reference proteome</keyword>
<organism evidence="2 3">
    <name type="scientific">Dankookia rubra</name>
    <dbReference type="NCBI Taxonomy" id="1442381"/>
    <lineage>
        <taxon>Bacteria</taxon>
        <taxon>Pseudomonadati</taxon>
        <taxon>Pseudomonadota</taxon>
        <taxon>Alphaproteobacteria</taxon>
        <taxon>Acetobacterales</taxon>
        <taxon>Roseomonadaceae</taxon>
        <taxon>Dankookia</taxon>
    </lineage>
</organism>
<dbReference type="OrthoDB" id="7284763at2"/>
<sequence>MAAAAIPLRPIALSPANHAGRKTMRLACLGLLLLLGACGPGGIQPGARYSGMPDTITGDAQKNQATGTISTGGTVWSRQQGYLTTPSR</sequence>
<evidence type="ECO:0000313" key="2">
    <source>
        <dbReference type="EMBL" id="TDH60655.1"/>
    </source>
</evidence>
<dbReference type="EMBL" id="SMSJ01000034">
    <property type="protein sequence ID" value="TDH60655.1"/>
    <property type="molecule type" value="Genomic_DNA"/>
</dbReference>
<dbReference type="Proteomes" id="UP000295096">
    <property type="component" value="Unassembled WGS sequence"/>
</dbReference>
<proteinExistence type="predicted"/>
<comment type="caution">
    <text evidence="2">The sequence shown here is derived from an EMBL/GenBank/DDBJ whole genome shotgun (WGS) entry which is preliminary data.</text>
</comment>
<gene>
    <name evidence="2" type="ORF">E2C06_21140</name>
</gene>
<reference evidence="2 3" key="1">
    <citation type="journal article" date="2016" name="J. Microbiol.">
        <title>Dankookia rubra gen. nov., sp. nov., an alphaproteobacterium isolated from sediment of a shallow stream.</title>
        <authorList>
            <person name="Kim W.H."/>
            <person name="Kim D.H."/>
            <person name="Kang K."/>
            <person name="Ahn T.Y."/>
        </authorList>
    </citation>
    <scope>NUCLEOTIDE SEQUENCE [LARGE SCALE GENOMIC DNA]</scope>
    <source>
        <strain evidence="2 3">JCM30602</strain>
    </source>
</reference>
<protein>
    <submittedName>
        <fullName evidence="2">Uncharacterized protein</fullName>
    </submittedName>
</protein>